<proteinExistence type="predicted"/>
<feature type="region of interest" description="Disordered" evidence="1">
    <location>
        <begin position="1040"/>
        <end position="1064"/>
    </location>
</feature>
<dbReference type="AlphaFoldDB" id="A0A2N9FRS4"/>
<organism evidence="5">
    <name type="scientific">Fagus sylvatica</name>
    <name type="common">Beechnut</name>
    <dbReference type="NCBI Taxonomy" id="28930"/>
    <lineage>
        <taxon>Eukaryota</taxon>
        <taxon>Viridiplantae</taxon>
        <taxon>Streptophyta</taxon>
        <taxon>Embryophyta</taxon>
        <taxon>Tracheophyta</taxon>
        <taxon>Spermatophyta</taxon>
        <taxon>Magnoliopsida</taxon>
        <taxon>eudicotyledons</taxon>
        <taxon>Gunneridae</taxon>
        <taxon>Pentapetalae</taxon>
        <taxon>rosids</taxon>
        <taxon>fabids</taxon>
        <taxon>Fagales</taxon>
        <taxon>Fagaceae</taxon>
        <taxon>Fagus</taxon>
    </lineage>
</organism>
<feature type="compositionally biased region" description="Pro residues" evidence="1">
    <location>
        <begin position="534"/>
        <end position="546"/>
    </location>
</feature>
<evidence type="ECO:0000259" key="3">
    <source>
        <dbReference type="Pfam" id="PF13976"/>
    </source>
</evidence>
<dbReference type="PANTHER" id="PTHR47481:SF10">
    <property type="entry name" value="COPIA-LIKE POLYPROTEIN_RETROTRANSPOSON"/>
    <property type="match status" value="1"/>
</dbReference>
<dbReference type="Pfam" id="PF14223">
    <property type="entry name" value="Retrotran_gag_2"/>
    <property type="match status" value="1"/>
</dbReference>
<evidence type="ECO:0000313" key="5">
    <source>
        <dbReference type="EMBL" id="SPC89639.1"/>
    </source>
</evidence>
<evidence type="ECO:0000259" key="4">
    <source>
        <dbReference type="Pfam" id="PF25597"/>
    </source>
</evidence>
<feature type="compositionally biased region" description="Polar residues" evidence="1">
    <location>
        <begin position="505"/>
        <end position="521"/>
    </location>
</feature>
<dbReference type="Pfam" id="PF07727">
    <property type="entry name" value="RVT_2"/>
    <property type="match status" value="1"/>
</dbReference>
<feature type="compositionally biased region" description="Polar residues" evidence="1">
    <location>
        <begin position="1053"/>
        <end position="1064"/>
    </location>
</feature>
<dbReference type="InterPro" id="IPR057670">
    <property type="entry name" value="SH3_retrovirus"/>
</dbReference>
<dbReference type="Pfam" id="PF25597">
    <property type="entry name" value="SH3_retrovirus"/>
    <property type="match status" value="1"/>
</dbReference>
<feature type="region of interest" description="Disordered" evidence="1">
    <location>
        <begin position="501"/>
        <end position="572"/>
    </location>
</feature>
<evidence type="ECO:0008006" key="6">
    <source>
        <dbReference type="Google" id="ProtNLM"/>
    </source>
</evidence>
<feature type="compositionally biased region" description="Low complexity" evidence="1">
    <location>
        <begin position="522"/>
        <end position="533"/>
    </location>
</feature>
<accession>A0A2N9FRS4</accession>
<dbReference type="InterPro" id="IPR043502">
    <property type="entry name" value="DNA/RNA_pol_sf"/>
</dbReference>
<feature type="domain" description="Retroviral polymerase SH3-like" evidence="4">
    <location>
        <begin position="452"/>
        <end position="486"/>
    </location>
</feature>
<reference evidence="5" key="1">
    <citation type="submission" date="2018-02" db="EMBL/GenBank/DDBJ databases">
        <authorList>
            <person name="Cohen D.B."/>
            <person name="Kent A.D."/>
        </authorList>
    </citation>
    <scope>NUCLEOTIDE SEQUENCE</scope>
</reference>
<feature type="domain" description="GAG-pre-integrase" evidence="3">
    <location>
        <begin position="348"/>
        <end position="416"/>
    </location>
</feature>
<evidence type="ECO:0000259" key="2">
    <source>
        <dbReference type="Pfam" id="PF07727"/>
    </source>
</evidence>
<sequence length="1064" mass="117756">MAHSSSSSTSENTHATPSSSLITNLPHLVTVKLTRDNYLLWKAQIVSYLKGQNVFGYVDGSISIPPQAIPASSDGSITIPNPAFLTWVQQDQIILSALISSLTESLIAQVVGYFTSREVWMALEHLFASHSRARIMQMHFQLATLKKAGSSIGDYYQKFKSLSDNLDAAGQPFNDYESTSFLLFGLGTDFDSVVASFSTHSEAMSIEDLYSHLLIHEQRLEHHSSTTEPFFSHRGRGRGYPPLLPTPSSDGSKPTCQVCFKLGHTTLTCYNRFNHAYQRENTQPTQPMQTFVAASSMTNDLNWYPDTGVTHHITSDLNNLNLQHKEYTGPEQDPITGTTLLKGQHNQGLYSLSHPHPLPSSSPSASLSIQTSLDGWHSRLGHPSLRIVRQVVSQNNLALQRTTPSFVCHACQLGKSHRLPFHLSPSVSSHPLELLFSNVWGPSPISSNNGNNLHHKGYRCLHLPTGRIYISCNVVFNETLFPFHGPSSSSIPLTPMSSSSLPASIQVSSSSTAPCPSNASCTSPTPSTDSPSLDPTPSPSLPPAPRHPMRTRSQNAIHKPKSLPTDFIPKPPPKAFSTGMGPLEVEPTCFTLASKSPHWREAMNAEFTALMRNGTWSLVPCKPTMNLVGCKWVFKIKRKPDGSIERYKARLVAKGFHQQPGIDYGDTFSPVVKPTIVRIVLFLAVSSNWCIKQLVVQNAFLHGTLQEDVYMVQPPGFVHPSKPDHVCHLQKALYGLKQAPRAWFARLTTRLMELGFVGSRSDSSLYIYSNRPNILYFLIYVDDIIVTGPDPAAINNLIFSLQRDFALKDLRPLHYFLGVEAFTDPQGLFLTQRKYILDLLKRANMLGAKPITSPMSASASFSAFTGVPFSDPSLYRSIVGSLQYLSLTRPDVSFVVNKSSTEVEYRALANATAELTWLQSLLQELGVFLKAPPTLWCDNISATYLTANPVFHARTKHIEIDLHFVRDKVASGCFTVKFISSKDQVADVFTKPLVSTRFALLRDNLTVRVLPLRLRGPIEDVADNYSSKAKPILEESVTATSQPIEITTEDETSSLNTKQQPDKR</sequence>
<dbReference type="Pfam" id="PF13976">
    <property type="entry name" value="gag_pre-integrs"/>
    <property type="match status" value="1"/>
</dbReference>
<dbReference type="PANTHER" id="PTHR47481">
    <property type="match status" value="1"/>
</dbReference>
<dbReference type="CDD" id="cd09272">
    <property type="entry name" value="RNase_HI_RT_Ty1"/>
    <property type="match status" value="1"/>
</dbReference>
<dbReference type="EMBL" id="OIVN01001083">
    <property type="protein sequence ID" value="SPC89639.1"/>
    <property type="molecule type" value="Genomic_DNA"/>
</dbReference>
<dbReference type="SUPFAM" id="SSF56672">
    <property type="entry name" value="DNA/RNA polymerases"/>
    <property type="match status" value="1"/>
</dbReference>
<protein>
    <recommendedName>
        <fullName evidence="6">Reverse transcriptase Ty1/copia-type domain-containing protein</fullName>
    </recommendedName>
</protein>
<dbReference type="InterPro" id="IPR025724">
    <property type="entry name" value="GAG-pre-integrase_dom"/>
</dbReference>
<name>A0A2N9FRS4_FAGSY</name>
<feature type="domain" description="Reverse transcriptase Ty1/copia-type" evidence="2">
    <location>
        <begin position="613"/>
        <end position="856"/>
    </location>
</feature>
<gene>
    <name evidence="5" type="ORF">FSB_LOCUS17521</name>
</gene>
<evidence type="ECO:0000256" key="1">
    <source>
        <dbReference type="SAM" id="MobiDB-lite"/>
    </source>
</evidence>
<dbReference type="InterPro" id="IPR013103">
    <property type="entry name" value="RVT_2"/>
</dbReference>